<dbReference type="AlphaFoldDB" id="A0A5B7EFK1"/>
<sequence length="61" mass="7279">MLALFWRRSEVTEKGLKKGCPEIKMLELVREKEHIWNPKSELYSKKSLRKSEFDEIAATLR</sequence>
<gene>
    <name evidence="1" type="ORF">E2C01_025277</name>
</gene>
<evidence type="ECO:0008006" key="3">
    <source>
        <dbReference type="Google" id="ProtNLM"/>
    </source>
</evidence>
<evidence type="ECO:0000313" key="2">
    <source>
        <dbReference type="Proteomes" id="UP000324222"/>
    </source>
</evidence>
<dbReference type="Proteomes" id="UP000324222">
    <property type="component" value="Unassembled WGS sequence"/>
</dbReference>
<proteinExistence type="predicted"/>
<keyword evidence="2" id="KW-1185">Reference proteome</keyword>
<organism evidence="1 2">
    <name type="scientific">Portunus trituberculatus</name>
    <name type="common">Swimming crab</name>
    <name type="synonym">Neptunus trituberculatus</name>
    <dbReference type="NCBI Taxonomy" id="210409"/>
    <lineage>
        <taxon>Eukaryota</taxon>
        <taxon>Metazoa</taxon>
        <taxon>Ecdysozoa</taxon>
        <taxon>Arthropoda</taxon>
        <taxon>Crustacea</taxon>
        <taxon>Multicrustacea</taxon>
        <taxon>Malacostraca</taxon>
        <taxon>Eumalacostraca</taxon>
        <taxon>Eucarida</taxon>
        <taxon>Decapoda</taxon>
        <taxon>Pleocyemata</taxon>
        <taxon>Brachyura</taxon>
        <taxon>Eubrachyura</taxon>
        <taxon>Portunoidea</taxon>
        <taxon>Portunidae</taxon>
        <taxon>Portuninae</taxon>
        <taxon>Portunus</taxon>
    </lineage>
</organism>
<reference evidence="1 2" key="1">
    <citation type="submission" date="2019-05" db="EMBL/GenBank/DDBJ databases">
        <title>Another draft genome of Portunus trituberculatus and its Hox gene families provides insights of decapod evolution.</title>
        <authorList>
            <person name="Jeong J.-H."/>
            <person name="Song I."/>
            <person name="Kim S."/>
            <person name="Choi T."/>
            <person name="Kim D."/>
            <person name="Ryu S."/>
            <person name="Kim W."/>
        </authorList>
    </citation>
    <scope>NUCLEOTIDE SEQUENCE [LARGE SCALE GENOMIC DNA]</scope>
    <source>
        <tissue evidence="1">Muscle</tissue>
    </source>
</reference>
<comment type="caution">
    <text evidence="1">The sequence shown here is derived from an EMBL/GenBank/DDBJ whole genome shotgun (WGS) entry which is preliminary data.</text>
</comment>
<accession>A0A5B7EFK1</accession>
<name>A0A5B7EFK1_PORTR</name>
<evidence type="ECO:0000313" key="1">
    <source>
        <dbReference type="EMBL" id="MPC31976.1"/>
    </source>
</evidence>
<dbReference type="EMBL" id="VSRR010002538">
    <property type="protein sequence ID" value="MPC31976.1"/>
    <property type="molecule type" value="Genomic_DNA"/>
</dbReference>
<protein>
    <recommendedName>
        <fullName evidence="3">MADF domain-containing protein</fullName>
    </recommendedName>
</protein>